<keyword evidence="2" id="KW-1185">Reference proteome</keyword>
<sequence>MERTLDFFRPPSNIKDRTVFIGIDPGVTTGLSVMIVSDISDGVEGIVAWGSDQLSYGGSGNAKDLYEGDELFPEQEISQKIGKAIKDWGKNNRVIVAIEDFVIRQKNSSRNFLSPVRITAGIMQEIFGSKRDISVTFQSPADAKGTCSDKRLDAWGFLIKTQKDRHSRDADRHSILCLRRMMANPAVEKDLLSVP</sequence>
<gene>
    <name evidence="1" type="ORF">SEA_C3PO_42</name>
</gene>
<reference evidence="1 2" key="1">
    <citation type="submission" date="2017-10" db="EMBL/GenBank/DDBJ databases">
        <authorList>
            <person name="Almansoob K.M."/>
            <person name="Barra A."/>
            <person name="Canlas S.M."/>
            <person name="Chawla N."/>
            <person name="Johnson B.N."/>
            <person name="Kuhl M.D."/>
            <person name="Lin J.Y."/>
            <person name="Patel D.V."/>
            <person name="Reddy A.G."/>
            <person name="Sobol L."/>
            <person name="Solorzano-Papili D."/>
            <person name="Monti D.L."/>
            <person name="Stoner T.H."/>
            <person name="Garlena R.A."/>
            <person name="Russell D.A."/>
            <person name="Pope W.H."/>
            <person name="Jacobs-Sera D."/>
            <person name="Hatfull G.F."/>
        </authorList>
    </citation>
    <scope>NUCLEOTIDE SEQUENCE [LARGE SCALE GENOMIC DNA]</scope>
</reference>
<proteinExistence type="predicted"/>
<dbReference type="OrthoDB" id="19741at10239"/>
<organism evidence="1 2">
    <name type="scientific">Corynebacterium phage C3PO</name>
    <dbReference type="NCBI Taxonomy" id="2047868"/>
    <lineage>
        <taxon>Viruses</taxon>
        <taxon>Duplodnaviria</taxon>
        <taxon>Heunggongvirae</taxon>
        <taxon>Uroviricota</taxon>
        <taxon>Caudoviricetes</taxon>
        <taxon>Zierdtviridae</taxon>
        <taxon>Toshachvirinae</taxon>
        <taxon>Ceetrepovirus</taxon>
        <taxon>Ceetrepovirus C3PO</taxon>
        <taxon>Corynebacterium virus C3PO</taxon>
    </lineage>
</organism>
<name>A0A2H4P8F1_9CAUD</name>
<dbReference type="EMBL" id="MG198776">
    <property type="protein sequence ID" value="ATW58521.1"/>
    <property type="molecule type" value="Genomic_DNA"/>
</dbReference>
<evidence type="ECO:0008006" key="3">
    <source>
        <dbReference type="Google" id="ProtNLM"/>
    </source>
</evidence>
<evidence type="ECO:0000313" key="1">
    <source>
        <dbReference type="EMBL" id="ATW58521.1"/>
    </source>
</evidence>
<accession>A0A2H4P8F1</accession>
<protein>
    <recommendedName>
        <fullName evidence="3">RuvC-like resolvase</fullName>
    </recommendedName>
</protein>
<evidence type="ECO:0000313" key="2">
    <source>
        <dbReference type="Proteomes" id="UP000241822"/>
    </source>
</evidence>
<dbReference type="Proteomes" id="UP000241822">
    <property type="component" value="Segment"/>
</dbReference>